<comment type="caution">
    <text evidence="2">The sequence shown here is derived from an EMBL/GenBank/DDBJ whole genome shotgun (WGS) entry which is preliminary data.</text>
</comment>
<sequence length="517" mass="59720">MPMVWWGADLLLSTLYYHTDLDLTMTFRSFMTRTHRFLGALMSVLFVAWFVSGLVLIYHAYPKYSLDEELKHSARLPESLPTTDSLHALFTSLQLDTVPLERLKISGGTYADSRARLVIRPVEGERRELAFDGDSLRTLQLDRAYLETIAARWGQRIERIDTITELDQWTPFSSLREDLPFYRLLLTGGAGHEVYVSSVTGDVLQESTRSERLWSWAGAIPHWIYFTYIRSRADLWRWVIIVLGAIGTFMALTGFYLGIVHYRSRAKKKAAKLFSPFPRKRYQWHHFFGTVGGVLIIAWVLTGLLSVVHFPHTETTDYPVEQLEGRPLGMTDYCTDLTALRQAEPELRALTFTSLGHIPVLKADGQEAHYYDGRSVAPKRLSLDSAEIVTEIRTVFGEGHHYTAELMDKYDTYYIHRAGKLPLPVWRIAIDTKDHHTYYVDPKTGMWRMYADSERIDAWMFMKLHRLQFAPLVNTPGAWPVVMWAFMIIGLITSLTGLMLAFDYVRRLLRRRGKKKH</sequence>
<proteinExistence type="predicted"/>
<dbReference type="Proteomes" id="UP000653477">
    <property type="component" value="Unassembled WGS sequence"/>
</dbReference>
<keyword evidence="1" id="KW-1133">Transmembrane helix</keyword>
<dbReference type="Pfam" id="PF03929">
    <property type="entry name" value="PepSY_TM"/>
    <property type="match status" value="1"/>
</dbReference>
<evidence type="ECO:0000313" key="3">
    <source>
        <dbReference type="Proteomes" id="UP000653477"/>
    </source>
</evidence>
<feature type="transmembrane region" description="Helical" evidence="1">
    <location>
        <begin position="287"/>
        <end position="310"/>
    </location>
</feature>
<reference evidence="3" key="1">
    <citation type="journal article" date="2019" name="Int. J. Syst. Evol. Microbiol.">
        <title>The Global Catalogue of Microorganisms (GCM) 10K type strain sequencing project: providing services to taxonomists for standard genome sequencing and annotation.</title>
        <authorList>
            <consortium name="The Broad Institute Genomics Platform"/>
            <consortium name="The Broad Institute Genome Sequencing Center for Infectious Disease"/>
            <person name="Wu L."/>
            <person name="Ma J."/>
        </authorList>
    </citation>
    <scope>NUCLEOTIDE SEQUENCE [LARGE SCALE GENOMIC DNA]</scope>
    <source>
        <strain evidence="3">JCM 30531</strain>
    </source>
</reference>
<feature type="transmembrane region" description="Helical" evidence="1">
    <location>
        <begin position="235"/>
        <end position="259"/>
    </location>
</feature>
<dbReference type="PANTHER" id="PTHR34219:SF6">
    <property type="entry name" value="BLR3280 PROTEIN"/>
    <property type="match status" value="1"/>
</dbReference>
<evidence type="ECO:0000256" key="1">
    <source>
        <dbReference type="SAM" id="Phobius"/>
    </source>
</evidence>
<accession>A0ABQ2H7X7</accession>
<dbReference type="EMBL" id="BMPU01000002">
    <property type="protein sequence ID" value="GGM52207.1"/>
    <property type="molecule type" value="Genomic_DNA"/>
</dbReference>
<feature type="transmembrane region" description="Helical" evidence="1">
    <location>
        <begin position="37"/>
        <end position="61"/>
    </location>
</feature>
<protein>
    <submittedName>
        <fullName evidence="2">Peptidase</fullName>
    </submittedName>
</protein>
<keyword evidence="1" id="KW-0812">Transmembrane</keyword>
<name>A0ABQ2H7X7_9PORP</name>
<organism evidence="2 3">
    <name type="scientific">Porphyromonas pasteri</name>
    <dbReference type="NCBI Taxonomy" id="1583331"/>
    <lineage>
        <taxon>Bacteria</taxon>
        <taxon>Pseudomonadati</taxon>
        <taxon>Bacteroidota</taxon>
        <taxon>Bacteroidia</taxon>
        <taxon>Bacteroidales</taxon>
        <taxon>Porphyromonadaceae</taxon>
        <taxon>Porphyromonas</taxon>
    </lineage>
</organism>
<dbReference type="InterPro" id="IPR005625">
    <property type="entry name" value="PepSY-ass_TM"/>
</dbReference>
<evidence type="ECO:0000313" key="2">
    <source>
        <dbReference type="EMBL" id="GGM52207.1"/>
    </source>
</evidence>
<keyword evidence="1" id="KW-0472">Membrane</keyword>
<feature type="transmembrane region" description="Helical" evidence="1">
    <location>
        <begin position="481"/>
        <end position="505"/>
    </location>
</feature>
<keyword evidence="3" id="KW-1185">Reference proteome</keyword>
<dbReference type="PANTHER" id="PTHR34219">
    <property type="entry name" value="IRON-REGULATED INNER MEMBRANE PROTEIN-RELATED"/>
    <property type="match status" value="1"/>
</dbReference>
<gene>
    <name evidence="2" type="ORF">GCM10007088_08640</name>
</gene>